<comment type="caution">
    <text evidence="2">The sequence shown here is derived from an EMBL/GenBank/DDBJ whole genome shotgun (WGS) entry which is preliminary data.</text>
</comment>
<evidence type="ECO:0000313" key="3">
    <source>
        <dbReference type="Proteomes" id="UP000577362"/>
    </source>
</evidence>
<accession>A0A840C296</accession>
<proteinExistence type="predicted"/>
<keyword evidence="3" id="KW-1185">Reference proteome</keyword>
<dbReference type="RefSeq" id="WP_183318521.1">
    <property type="nucleotide sequence ID" value="NZ_JACIEN010000008.1"/>
</dbReference>
<dbReference type="AlphaFoldDB" id="A0A840C296"/>
<sequence>MMDIPGSGQSCGVPRSDALPNADKWRSSMERSGSRAEPFARETLVAQVAALGHDAWRAERRRADGGYEPRVKEVKDEAWMARSGRTTIDIANTDYRDLPSDWQAENKASAEVAVDCVLKAFGQGGALDGAFVERAAEVVHDAWLARNGAWAPEEQKLPYPQLTEAEKDKDRFWIRNAVALVANPAQNRTA</sequence>
<feature type="compositionally biased region" description="Basic and acidic residues" evidence="1">
    <location>
        <begin position="23"/>
        <end position="38"/>
    </location>
</feature>
<protein>
    <recommendedName>
        <fullName evidence="4">Ryanodine receptor Ryr domain-containing protein</fullName>
    </recommendedName>
</protein>
<feature type="region of interest" description="Disordered" evidence="1">
    <location>
        <begin position="1"/>
        <end position="38"/>
    </location>
</feature>
<evidence type="ECO:0000256" key="1">
    <source>
        <dbReference type="SAM" id="MobiDB-lite"/>
    </source>
</evidence>
<evidence type="ECO:0008006" key="4">
    <source>
        <dbReference type="Google" id="ProtNLM"/>
    </source>
</evidence>
<dbReference type="Proteomes" id="UP000577362">
    <property type="component" value="Unassembled WGS sequence"/>
</dbReference>
<name>A0A840C296_9HYPH</name>
<dbReference type="EMBL" id="JACIEN010000008">
    <property type="protein sequence ID" value="MBB4019685.1"/>
    <property type="molecule type" value="Genomic_DNA"/>
</dbReference>
<evidence type="ECO:0000313" key="2">
    <source>
        <dbReference type="EMBL" id="MBB4019685.1"/>
    </source>
</evidence>
<gene>
    <name evidence="2" type="ORF">GGR16_004740</name>
</gene>
<organism evidence="2 3">
    <name type="scientific">Chelatococcus caeni</name>
    <dbReference type="NCBI Taxonomy" id="1348468"/>
    <lineage>
        <taxon>Bacteria</taxon>
        <taxon>Pseudomonadati</taxon>
        <taxon>Pseudomonadota</taxon>
        <taxon>Alphaproteobacteria</taxon>
        <taxon>Hyphomicrobiales</taxon>
        <taxon>Chelatococcaceae</taxon>
        <taxon>Chelatococcus</taxon>
    </lineage>
</organism>
<reference evidence="2 3" key="1">
    <citation type="submission" date="2020-08" db="EMBL/GenBank/DDBJ databases">
        <title>Genomic Encyclopedia of Type Strains, Phase IV (KMG-IV): sequencing the most valuable type-strain genomes for metagenomic binning, comparative biology and taxonomic classification.</title>
        <authorList>
            <person name="Goeker M."/>
        </authorList>
    </citation>
    <scope>NUCLEOTIDE SEQUENCE [LARGE SCALE GENOMIC DNA]</scope>
    <source>
        <strain evidence="2 3">DSM 103737</strain>
    </source>
</reference>